<dbReference type="AlphaFoldDB" id="A0AA88Y744"/>
<organism evidence="1 2">
    <name type="scientific">Pinctada imbricata</name>
    <name type="common">Atlantic pearl-oyster</name>
    <name type="synonym">Pinctada martensii</name>
    <dbReference type="NCBI Taxonomy" id="66713"/>
    <lineage>
        <taxon>Eukaryota</taxon>
        <taxon>Metazoa</taxon>
        <taxon>Spiralia</taxon>
        <taxon>Lophotrochozoa</taxon>
        <taxon>Mollusca</taxon>
        <taxon>Bivalvia</taxon>
        <taxon>Autobranchia</taxon>
        <taxon>Pteriomorphia</taxon>
        <taxon>Pterioida</taxon>
        <taxon>Pterioidea</taxon>
        <taxon>Pteriidae</taxon>
        <taxon>Pinctada</taxon>
    </lineage>
</organism>
<name>A0AA88Y744_PINIB</name>
<protein>
    <submittedName>
        <fullName evidence="1">Uncharacterized protein</fullName>
    </submittedName>
</protein>
<feature type="non-terminal residue" evidence="1">
    <location>
        <position position="1"/>
    </location>
</feature>
<evidence type="ECO:0000313" key="2">
    <source>
        <dbReference type="Proteomes" id="UP001186944"/>
    </source>
</evidence>
<keyword evidence="2" id="KW-1185">Reference proteome</keyword>
<proteinExistence type="predicted"/>
<sequence>LHNIDHILQQTIVTVTLKLSEGITRFALALRMELEIFLITEEAVVIRPKNEPGAVIDIPKGAFEEVAELQLMVLETKDVNEEEESGSILMTNVIDMSMSDEQQPHKSIDMKLPIHSKDKNDVLDMCILATSKEDLDGTDDWEIIEARPEESGNAVLFKIEHFSMYVSSSSPSS</sequence>
<evidence type="ECO:0000313" key="1">
    <source>
        <dbReference type="EMBL" id="KAK3099327.1"/>
    </source>
</evidence>
<gene>
    <name evidence="1" type="ORF">FSP39_002691</name>
</gene>
<dbReference type="Proteomes" id="UP001186944">
    <property type="component" value="Unassembled WGS sequence"/>
</dbReference>
<accession>A0AA88Y744</accession>
<comment type="caution">
    <text evidence="1">The sequence shown here is derived from an EMBL/GenBank/DDBJ whole genome shotgun (WGS) entry which is preliminary data.</text>
</comment>
<dbReference type="EMBL" id="VSWD01000006">
    <property type="protein sequence ID" value="KAK3099327.1"/>
    <property type="molecule type" value="Genomic_DNA"/>
</dbReference>
<reference evidence="1" key="1">
    <citation type="submission" date="2019-08" db="EMBL/GenBank/DDBJ databases">
        <title>The improved chromosome-level genome for the pearl oyster Pinctada fucata martensii using PacBio sequencing and Hi-C.</title>
        <authorList>
            <person name="Zheng Z."/>
        </authorList>
    </citation>
    <scope>NUCLEOTIDE SEQUENCE</scope>
    <source>
        <strain evidence="1">ZZ-2019</strain>
        <tissue evidence="1">Adductor muscle</tissue>
    </source>
</reference>
<dbReference type="Gene3D" id="2.60.220.30">
    <property type="match status" value="1"/>
</dbReference>